<evidence type="ECO:0000313" key="2">
    <source>
        <dbReference type="EMBL" id="GMS97202.1"/>
    </source>
</evidence>
<feature type="region of interest" description="Disordered" evidence="1">
    <location>
        <begin position="108"/>
        <end position="131"/>
    </location>
</feature>
<dbReference type="EMBL" id="BTSX01000004">
    <property type="protein sequence ID" value="GMS97205.1"/>
    <property type="molecule type" value="Genomic_DNA"/>
</dbReference>
<reference evidence="2" key="1">
    <citation type="submission" date="2023-10" db="EMBL/GenBank/DDBJ databases">
        <title>Genome assembly of Pristionchus species.</title>
        <authorList>
            <person name="Yoshida K."/>
            <person name="Sommer R.J."/>
        </authorList>
    </citation>
    <scope>NUCLEOTIDE SEQUENCE</scope>
    <source>
        <strain evidence="2">RS0144</strain>
    </source>
</reference>
<feature type="non-terminal residue" evidence="2">
    <location>
        <position position="1"/>
    </location>
</feature>
<sequence length="131" mass="14894">FDIYGSEPVTVGSRVLFLASSFKEVEDPATHTPLLRQYLNTIAILELEPTLYDRAAVVLATDGQWTDTAFKSLPKRIIDDLNKRRILTEEDEEDEDSDDEAERMILKRLLGEEDNTDVGVEDIPPKRSRAE</sequence>
<dbReference type="EMBL" id="BTSX01000004">
    <property type="protein sequence ID" value="GMS97202.1"/>
    <property type="molecule type" value="Genomic_DNA"/>
</dbReference>
<dbReference type="AlphaFoldDB" id="A0AAV5TSQ0"/>
<proteinExistence type="predicted"/>
<comment type="caution">
    <text evidence="2">The sequence shown here is derived from an EMBL/GenBank/DDBJ whole genome shotgun (WGS) entry which is preliminary data.</text>
</comment>
<gene>
    <name evidence="2" type="ORF">PENTCL1PPCAC_19377</name>
    <name evidence="3" type="ORF">PENTCL1PPCAC_19380</name>
</gene>
<dbReference type="Proteomes" id="UP001432027">
    <property type="component" value="Unassembled WGS sequence"/>
</dbReference>
<keyword evidence="4" id="KW-1185">Reference proteome</keyword>
<organism evidence="2 4">
    <name type="scientific">Pristionchus entomophagus</name>
    <dbReference type="NCBI Taxonomy" id="358040"/>
    <lineage>
        <taxon>Eukaryota</taxon>
        <taxon>Metazoa</taxon>
        <taxon>Ecdysozoa</taxon>
        <taxon>Nematoda</taxon>
        <taxon>Chromadorea</taxon>
        <taxon>Rhabditida</taxon>
        <taxon>Rhabditina</taxon>
        <taxon>Diplogasteromorpha</taxon>
        <taxon>Diplogasteroidea</taxon>
        <taxon>Neodiplogasteridae</taxon>
        <taxon>Pristionchus</taxon>
    </lineage>
</organism>
<evidence type="ECO:0000313" key="4">
    <source>
        <dbReference type="Proteomes" id="UP001432027"/>
    </source>
</evidence>
<name>A0AAV5TSQ0_9BILA</name>
<accession>A0AAV5TSQ0</accession>
<protein>
    <submittedName>
        <fullName evidence="2">Uncharacterized protein</fullName>
    </submittedName>
</protein>
<evidence type="ECO:0000256" key="1">
    <source>
        <dbReference type="SAM" id="MobiDB-lite"/>
    </source>
</evidence>
<evidence type="ECO:0000313" key="3">
    <source>
        <dbReference type="EMBL" id="GMS97205.1"/>
    </source>
</evidence>